<dbReference type="PANTHER" id="PTHR24416">
    <property type="entry name" value="TYROSINE-PROTEIN KINASE RECEPTOR"/>
    <property type="match status" value="1"/>
</dbReference>
<evidence type="ECO:0000256" key="10">
    <source>
        <dbReference type="ARBA" id="ARBA00023157"/>
    </source>
</evidence>
<comment type="caution">
    <text evidence="17">The sequence shown here is derived from an EMBL/GenBank/DDBJ whole genome shotgun (WGS) entry which is preliminary data.</text>
</comment>
<gene>
    <name evidence="17" type="ORF">PMEA_00032873</name>
</gene>
<feature type="non-terminal residue" evidence="17">
    <location>
        <position position="1"/>
    </location>
</feature>
<feature type="domain" description="Ig-like" evidence="16">
    <location>
        <begin position="342"/>
        <end position="425"/>
    </location>
</feature>
<feature type="domain" description="Ig-like" evidence="16">
    <location>
        <begin position="181"/>
        <end position="259"/>
    </location>
</feature>
<keyword evidence="18" id="KW-1185">Reference proteome</keyword>
<keyword evidence="7 14" id="KW-1133">Transmembrane helix</keyword>
<evidence type="ECO:0000259" key="15">
    <source>
        <dbReference type="PROSITE" id="PS50011"/>
    </source>
</evidence>
<dbReference type="InterPro" id="IPR036179">
    <property type="entry name" value="Ig-like_dom_sf"/>
</dbReference>
<dbReference type="GO" id="GO:0005524">
    <property type="term" value="F:ATP binding"/>
    <property type="evidence" value="ECO:0007669"/>
    <property type="project" value="UniProtKB-KW"/>
</dbReference>
<dbReference type="InterPro" id="IPR003599">
    <property type="entry name" value="Ig_sub"/>
</dbReference>
<sequence length="1125" mass="125083">SLTDPPELNIVSNDVVVVEGDPSITLECIADGEPTPGITWTRVDANGSDSGVLVTGNQFVLENNRDNSGTYRCTAHNGIGTAPNRTVKVEVNFKPENFKLMVKDSVVCEGDVITITCAADGKPVVHTYQLFENEIPVNDGNSSAGVWIRKYLKGEDLSYSCVANNTVGTAEKTLNFTVKVPSKVYPLENITVIEGENRTLTCNVSGSPVLTVTWTEISSRSQSFGVMRYLTNISRYNAGEYKCEATNDCGNSSASTFLTVLYKPEKFNFTVSKSAVCKGSVVTFNCSADGIPPVDTHELLENGVSVRNGSNSLGMWSRNMSIPGVFNYKCMARNSAGTAYSMSVTVTVNGVQAIDNKSVTEGENVTFTCQTYGKSFQRLTWFKPDGQSGDKNVLELVNISRNEAGEYRCEVHSECGNETETVNIDVQYKPEIVDLKKSSFTSKNCRGDIISFNCSANANPSMTSYQLFENETAILDTNPSGMWNRKLPTGGVFMYKCMAINYLGSEDSLPVIVEVNVPSSIPALQDQSATEGDNVTLLCPVSGIPPPVVSWMTPNGQRHSGYMLELTNINRSQAGEYKCEASNECGNATRTASIHVRFKLPGKHILISVTLQLSVHSFIPNQQIYIANHPFRHEPVLFQRRVLKLPDSENKQACRSLSSSLILRLPVPPIYSLPHLLIYKATMYNNIFYSKIMLSAVTKIASPGLGVADDSVTVPRPVPSEPAKVNKDAIYGSVIGVLAFMFAVSIIFIAWKHRKLQSRKVFQFMPPITSFTFTFNAEIELENFNGNPSTVVHHGPGHYMDLSEVESLNEPATDPARSYLEINEYAPLHPGTRSWEVERENVTIEKVIGKDAFGQVAQGKASNLRGREETITVAIKMLKGNATDTERKDLLSELEVMKKLKPHPHVIRLLGCVTESDPLLVLIEYVPYGDLLGYLRKSRQLEDNYFKDPDIKPQTSLTSQQLMKFSWQVADGMHYLSSKNIIHRDLAARNVLVGEREQCKVTDFGMARDVCQENIYERKSKGRLPVKWTACEALLYGRYTTKSDVWSFGIVLYEIFTIGGSPYPKIHGRKMADLLTQGYRMPKPRHVGDTLYKIMQDCWQENPDDRPMFENLRNDLKEMENQHQV</sequence>
<dbReference type="SUPFAM" id="SSF48726">
    <property type="entry name" value="Immunoglobulin"/>
    <property type="match status" value="6"/>
</dbReference>
<keyword evidence="10" id="KW-1015">Disulfide bond</keyword>
<dbReference type="FunFam" id="1.10.510.10:FF:000554">
    <property type="entry name" value="Predicted protein"/>
    <property type="match status" value="1"/>
</dbReference>
<dbReference type="PROSITE" id="PS00109">
    <property type="entry name" value="PROTEIN_KINASE_TYR"/>
    <property type="match status" value="1"/>
</dbReference>
<comment type="subcellular location">
    <subcellularLocation>
        <location evidence="1">Membrane</location>
        <topology evidence="1">Single-pass membrane protein</topology>
    </subcellularLocation>
</comment>
<feature type="domain" description="Ig-like" evidence="16">
    <location>
        <begin position="264"/>
        <end position="341"/>
    </location>
</feature>
<reference evidence="17 18" key="1">
    <citation type="submission" date="2022-05" db="EMBL/GenBank/DDBJ databases">
        <authorList>
            <consortium name="Genoscope - CEA"/>
            <person name="William W."/>
        </authorList>
    </citation>
    <scope>NUCLEOTIDE SEQUENCE [LARGE SCALE GENOMIC DNA]</scope>
</reference>
<dbReference type="Gene3D" id="2.60.40.10">
    <property type="entry name" value="Immunoglobulins"/>
    <property type="match status" value="6"/>
</dbReference>
<dbReference type="InterPro" id="IPR050122">
    <property type="entry name" value="RTK"/>
</dbReference>
<dbReference type="GO" id="GO:0043235">
    <property type="term" value="C:receptor complex"/>
    <property type="evidence" value="ECO:0007669"/>
    <property type="project" value="TreeGrafter"/>
</dbReference>
<dbReference type="GO" id="GO:0007169">
    <property type="term" value="P:cell surface receptor protein tyrosine kinase signaling pathway"/>
    <property type="evidence" value="ECO:0007669"/>
    <property type="project" value="TreeGrafter"/>
</dbReference>
<evidence type="ECO:0000256" key="13">
    <source>
        <dbReference type="ARBA" id="ARBA00023319"/>
    </source>
</evidence>
<dbReference type="Pfam" id="PF07679">
    <property type="entry name" value="I-set"/>
    <property type="match status" value="1"/>
</dbReference>
<dbReference type="PROSITE" id="PS50835">
    <property type="entry name" value="IG_LIKE"/>
    <property type="match status" value="6"/>
</dbReference>
<evidence type="ECO:0000256" key="12">
    <source>
        <dbReference type="ARBA" id="ARBA00023180"/>
    </source>
</evidence>
<dbReference type="SMART" id="SM00408">
    <property type="entry name" value="IGc2"/>
    <property type="match status" value="5"/>
</dbReference>
<dbReference type="Gene3D" id="3.30.200.20">
    <property type="entry name" value="Phosphorylase Kinase, domain 1"/>
    <property type="match status" value="1"/>
</dbReference>
<evidence type="ECO:0000256" key="7">
    <source>
        <dbReference type="ARBA" id="ARBA00022989"/>
    </source>
</evidence>
<dbReference type="InterPro" id="IPR011009">
    <property type="entry name" value="Kinase-like_dom_sf"/>
</dbReference>
<evidence type="ECO:0000256" key="2">
    <source>
        <dbReference type="ARBA" id="ARBA00022679"/>
    </source>
</evidence>
<dbReference type="InterPro" id="IPR013098">
    <property type="entry name" value="Ig_I-set"/>
</dbReference>
<dbReference type="InterPro" id="IPR007110">
    <property type="entry name" value="Ig-like_dom"/>
</dbReference>
<feature type="domain" description="Ig-like" evidence="16">
    <location>
        <begin position="6"/>
        <end position="92"/>
    </location>
</feature>
<keyword evidence="2" id="KW-0808">Transferase</keyword>
<feature type="domain" description="Ig-like" evidence="16">
    <location>
        <begin position="95"/>
        <end position="175"/>
    </location>
</feature>
<keyword evidence="12" id="KW-0325">Glycoprotein</keyword>
<evidence type="ECO:0000256" key="1">
    <source>
        <dbReference type="ARBA" id="ARBA00004167"/>
    </source>
</evidence>
<dbReference type="CDD" id="cd00192">
    <property type="entry name" value="PTKc"/>
    <property type="match status" value="1"/>
</dbReference>
<dbReference type="InterPro" id="IPR001245">
    <property type="entry name" value="Ser-Thr/Tyr_kinase_cat_dom"/>
</dbReference>
<keyword evidence="9" id="KW-0829">Tyrosine-protein kinase</keyword>
<dbReference type="InterPro" id="IPR008266">
    <property type="entry name" value="Tyr_kinase_AS"/>
</dbReference>
<evidence type="ECO:0008006" key="19">
    <source>
        <dbReference type="Google" id="ProtNLM"/>
    </source>
</evidence>
<feature type="domain" description="Protein kinase" evidence="15">
    <location>
        <begin position="842"/>
        <end position="1125"/>
    </location>
</feature>
<evidence type="ECO:0000313" key="18">
    <source>
        <dbReference type="Proteomes" id="UP001159428"/>
    </source>
</evidence>
<feature type="domain" description="Ig-like" evidence="16">
    <location>
        <begin position="518"/>
        <end position="595"/>
    </location>
</feature>
<name>A0AAU9Y0A7_9CNID</name>
<evidence type="ECO:0000259" key="16">
    <source>
        <dbReference type="PROSITE" id="PS50835"/>
    </source>
</evidence>
<evidence type="ECO:0000256" key="9">
    <source>
        <dbReference type="ARBA" id="ARBA00023137"/>
    </source>
</evidence>
<keyword evidence="3 14" id="KW-0812">Transmembrane</keyword>
<dbReference type="InterPro" id="IPR013783">
    <property type="entry name" value="Ig-like_fold"/>
</dbReference>
<accession>A0AAU9Y0A7</accession>
<dbReference type="EMBL" id="CALNXJ010000079">
    <property type="protein sequence ID" value="CAH3161306.1"/>
    <property type="molecule type" value="Genomic_DNA"/>
</dbReference>
<proteinExistence type="predicted"/>
<dbReference type="Pfam" id="PF13895">
    <property type="entry name" value="Ig_2"/>
    <property type="match status" value="2"/>
</dbReference>
<keyword evidence="6" id="KW-0067">ATP-binding</keyword>
<protein>
    <recommendedName>
        <fullName evidence="19">Receptor protein-tyrosine kinase</fullName>
    </recommendedName>
</protein>
<dbReference type="AlphaFoldDB" id="A0AAU9Y0A7"/>
<keyword evidence="8 14" id="KW-0472">Membrane</keyword>
<dbReference type="PROSITE" id="PS50011">
    <property type="entry name" value="PROTEIN_KINASE_DOM"/>
    <property type="match status" value="1"/>
</dbReference>
<dbReference type="SMART" id="SM00409">
    <property type="entry name" value="IG"/>
    <property type="match status" value="6"/>
</dbReference>
<feature type="non-terminal residue" evidence="17">
    <location>
        <position position="1125"/>
    </location>
</feature>
<dbReference type="InterPro" id="IPR020635">
    <property type="entry name" value="Tyr_kinase_cat_dom"/>
</dbReference>
<evidence type="ECO:0000256" key="11">
    <source>
        <dbReference type="ARBA" id="ARBA00023170"/>
    </source>
</evidence>
<keyword evidence="13" id="KW-0393">Immunoglobulin domain</keyword>
<organism evidence="17 18">
    <name type="scientific">Pocillopora meandrina</name>
    <dbReference type="NCBI Taxonomy" id="46732"/>
    <lineage>
        <taxon>Eukaryota</taxon>
        <taxon>Metazoa</taxon>
        <taxon>Cnidaria</taxon>
        <taxon>Anthozoa</taxon>
        <taxon>Hexacorallia</taxon>
        <taxon>Scleractinia</taxon>
        <taxon>Astrocoeniina</taxon>
        <taxon>Pocilloporidae</taxon>
        <taxon>Pocillopora</taxon>
    </lineage>
</organism>
<dbReference type="Gene3D" id="1.10.510.10">
    <property type="entry name" value="Transferase(Phosphotransferase) domain 1"/>
    <property type="match status" value="1"/>
</dbReference>
<keyword evidence="5" id="KW-0418">Kinase</keyword>
<dbReference type="PRINTS" id="PR00109">
    <property type="entry name" value="TYRKINASE"/>
</dbReference>
<dbReference type="InterPro" id="IPR003598">
    <property type="entry name" value="Ig_sub2"/>
</dbReference>
<evidence type="ECO:0000256" key="8">
    <source>
        <dbReference type="ARBA" id="ARBA00023136"/>
    </source>
</evidence>
<evidence type="ECO:0000256" key="14">
    <source>
        <dbReference type="SAM" id="Phobius"/>
    </source>
</evidence>
<evidence type="ECO:0000256" key="6">
    <source>
        <dbReference type="ARBA" id="ARBA00022840"/>
    </source>
</evidence>
<evidence type="ECO:0000313" key="17">
    <source>
        <dbReference type="EMBL" id="CAH3161306.1"/>
    </source>
</evidence>
<evidence type="ECO:0000256" key="4">
    <source>
        <dbReference type="ARBA" id="ARBA00022741"/>
    </source>
</evidence>
<keyword evidence="11" id="KW-0675">Receptor</keyword>
<dbReference type="Pfam" id="PF07714">
    <property type="entry name" value="PK_Tyr_Ser-Thr"/>
    <property type="match status" value="1"/>
</dbReference>
<dbReference type="Pfam" id="PF13927">
    <property type="entry name" value="Ig_3"/>
    <property type="match status" value="3"/>
</dbReference>
<evidence type="ECO:0000256" key="3">
    <source>
        <dbReference type="ARBA" id="ARBA00022692"/>
    </source>
</evidence>
<dbReference type="SUPFAM" id="SSF56112">
    <property type="entry name" value="Protein kinase-like (PK-like)"/>
    <property type="match status" value="1"/>
</dbReference>
<dbReference type="SMART" id="SM00219">
    <property type="entry name" value="TyrKc"/>
    <property type="match status" value="1"/>
</dbReference>
<dbReference type="GO" id="GO:0004714">
    <property type="term" value="F:transmembrane receptor protein tyrosine kinase activity"/>
    <property type="evidence" value="ECO:0007669"/>
    <property type="project" value="TreeGrafter"/>
</dbReference>
<dbReference type="GO" id="GO:0005886">
    <property type="term" value="C:plasma membrane"/>
    <property type="evidence" value="ECO:0007669"/>
    <property type="project" value="TreeGrafter"/>
</dbReference>
<dbReference type="InterPro" id="IPR000719">
    <property type="entry name" value="Prot_kinase_dom"/>
</dbReference>
<dbReference type="PANTHER" id="PTHR24416:SF621">
    <property type="entry name" value="TYROSINE KINASE RECEPTOR CAD96CA"/>
    <property type="match status" value="1"/>
</dbReference>
<evidence type="ECO:0000256" key="5">
    <source>
        <dbReference type="ARBA" id="ARBA00022777"/>
    </source>
</evidence>
<dbReference type="Proteomes" id="UP001159428">
    <property type="component" value="Unassembled WGS sequence"/>
</dbReference>
<dbReference type="PIRSF" id="PIRSF000615">
    <property type="entry name" value="TyrPK_CSF1-R"/>
    <property type="match status" value="1"/>
</dbReference>
<feature type="transmembrane region" description="Helical" evidence="14">
    <location>
        <begin position="729"/>
        <end position="751"/>
    </location>
</feature>
<keyword evidence="4" id="KW-0547">Nucleotide-binding</keyword>